<accession>A0A4P7MYT5</accession>
<dbReference type="GO" id="GO:0016747">
    <property type="term" value="F:acyltransferase activity, transferring groups other than amino-acyl groups"/>
    <property type="evidence" value="ECO:0007669"/>
    <property type="project" value="TreeGrafter"/>
</dbReference>
<evidence type="ECO:0000313" key="3">
    <source>
        <dbReference type="EMBL" id="QBZ55198.1"/>
    </source>
</evidence>
<dbReference type="Gene3D" id="3.30.559.10">
    <property type="entry name" value="Chloramphenicol acetyltransferase-like domain"/>
    <property type="match status" value="2"/>
</dbReference>
<name>A0A4P7MYT5_PYROR</name>
<dbReference type="Pfam" id="PF22664">
    <property type="entry name" value="TRI-like_N"/>
    <property type="match status" value="1"/>
</dbReference>
<evidence type="ECO:0000256" key="1">
    <source>
        <dbReference type="ARBA" id="ARBA00022679"/>
    </source>
</evidence>
<dbReference type="EMBL" id="CP034205">
    <property type="protein sequence ID" value="QBZ55198.1"/>
    <property type="molecule type" value="Genomic_DNA"/>
</dbReference>
<feature type="domain" description="Trichothecene 3-O-acetyltransferase-like N-terminal" evidence="2">
    <location>
        <begin position="41"/>
        <end position="172"/>
    </location>
</feature>
<gene>
    <name evidence="3" type="ORF">PoMZ_00092</name>
</gene>
<dbReference type="AlphaFoldDB" id="A0A4P7MYT5"/>
<dbReference type="Proteomes" id="UP000294847">
    <property type="component" value="Chromosome 2"/>
</dbReference>
<sequence length="475" mass="51766">MSTPAQSPPGPNMELVLPASSQGTASRWYLNPVQVWPLNNRSARLCIDHLHQILDTLAHERPETAGTIKISHGQQQKHQVVLAMTPNDRIPLDVQYAENEMQTFAQLKYAGFPPSAFVGPRFKFDCAHMNETHGVPAMRLLAVILEGGIVLSWHFHHGLFDGEGMRVVFSMIGSIAAGNGPLCRAHHPKSLFMNFAAEPGAADNAVFPEYILPGTRVSRHLGDPFGGIPLGSAIFQLRKDDIQKLQELLHKTAGGGDDSYPSAWATLAVLAWVHTSKARRRAEKKTLPYAAPETAQLAVPTNWKKRAAFGGQSRDYFGNANLTTITTNPDGGRLDDSPATLSRLVAAVEHTLSQVDEKAVSARYELFAAQEDPRAVRTALDPANRNFLLFDGTWQAHGGADMALGAGLVPGLLGDGRPAAVRRASAGWTVGGRALLLPGRIDSPVHELMVMLPKVSLMALYRDGDWMRWVDQALW</sequence>
<dbReference type="GO" id="GO:0044550">
    <property type="term" value="P:secondary metabolite biosynthetic process"/>
    <property type="evidence" value="ECO:0007669"/>
    <property type="project" value="TreeGrafter"/>
</dbReference>
<dbReference type="InterPro" id="IPR054710">
    <property type="entry name" value="Tri101-like_N"/>
</dbReference>
<evidence type="ECO:0000259" key="2">
    <source>
        <dbReference type="Pfam" id="PF22664"/>
    </source>
</evidence>
<evidence type="ECO:0000313" key="4">
    <source>
        <dbReference type="Proteomes" id="UP000294847"/>
    </source>
</evidence>
<dbReference type="PANTHER" id="PTHR31642">
    <property type="entry name" value="TRICHOTHECENE 3-O-ACETYLTRANSFERASE"/>
    <property type="match status" value="1"/>
</dbReference>
<keyword evidence="1" id="KW-0808">Transferase</keyword>
<reference evidence="3 4" key="1">
    <citation type="journal article" date="2019" name="Mol. Biol. Evol.">
        <title>Blast fungal genomes show frequent chromosomal changes, gene gains and losses, and effector gene turnover.</title>
        <authorList>
            <person name="Gomez Luciano L.B."/>
            <person name="Jason Tsai I."/>
            <person name="Chuma I."/>
            <person name="Tosa Y."/>
            <person name="Chen Y.H."/>
            <person name="Li J.Y."/>
            <person name="Li M.Y."/>
            <person name="Jade Lu M.Y."/>
            <person name="Nakayashiki H."/>
            <person name="Li W.H."/>
        </authorList>
    </citation>
    <scope>NUCLEOTIDE SEQUENCE [LARGE SCALE GENOMIC DNA]</scope>
    <source>
        <strain evidence="3">MZ5-1-6</strain>
    </source>
</reference>
<organism evidence="3 4">
    <name type="scientific">Pyricularia oryzae</name>
    <name type="common">Rice blast fungus</name>
    <name type="synonym">Magnaporthe oryzae</name>
    <dbReference type="NCBI Taxonomy" id="318829"/>
    <lineage>
        <taxon>Eukaryota</taxon>
        <taxon>Fungi</taxon>
        <taxon>Dikarya</taxon>
        <taxon>Ascomycota</taxon>
        <taxon>Pezizomycotina</taxon>
        <taxon>Sordariomycetes</taxon>
        <taxon>Sordariomycetidae</taxon>
        <taxon>Magnaporthales</taxon>
        <taxon>Pyriculariaceae</taxon>
        <taxon>Pyricularia</taxon>
    </lineage>
</organism>
<dbReference type="InterPro" id="IPR023213">
    <property type="entry name" value="CAT-like_dom_sf"/>
</dbReference>
<protein>
    <recommendedName>
        <fullName evidence="2">Trichothecene 3-O-acetyltransferase-like N-terminal domain-containing protein</fullName>
    </recommendedName>
</protein>
<proteinExistence type="predicted"/>
<dbReference type="InterPro" id="IPR050317">
    <property type="entry name" value="Plant_Fungal_Acyltransferase"/>
</dbReference>
<dbReference type="PANTHER" id="PTHR31642:SF310">
    <property type="entry name" value="FATTY ALCOHOL:CAFFEOYL-COA ACYLTRANSFERASE"/>
    <property type="match status" value="1"/>
</dbReference>